<sequence>MSDSAWPELESTSSTTTTKAPEWNLRTESELHVERLEAKLESIKKRNDRTLNKSASHPRPETQPQIMEEPDAEEIQAGQEEADEGLWLLWNNTQKTTLSPSEAGLRPTPTSSQPLLSGSRSGGGSVSYGSSTQGRGSEARIRIPREDFDSDSETDSENEEEEDRLEQAKAQAKDVDEYLVKDRNRHCRTTCCIIS</sequence>
<feature type="compositionally biased region" description="Acidic residues" evidence="1">
    <location>
        <begin position="148"/>
        <end position="164"/>
    </location>
</feature>
<protein>
    <submittedName>
        <fullName evidence="2">Uncharacterized protein</fullName>
    </submittedName>
</protein>
<name>A0A197JGN8_9FUNG</name>
<reference evidence="2 3" key="1">
    <citation type="submission" date="2016-05" db="EMBL/GenBank/DDBJ databases">
        <title>Genome sequencing reveals origins of a unique bacterial endosymbiosis in the earliest lineages of terrestrial Fungi.</title>
        <authorList>
            <consortium name="DOE Joint Genome Institute"/>
            <person name="Uehling J."/>
            <person name="Gryganskyi A."/>
            <person name="Hameed K."/>
            <person name="Tschaplinski T."/>
            <person name="Misztal P."/>
            <person name="Wu S."/>
            <person name="Desiro A."/>
            <person name="Vande Pol N."/>
            <person name="Du Z.-Y."/>
            <person name="Zienkiewicz A."/>
            <person name="Zienkiewicz K."/>
            <person name="Morin E."/>
            <person name="Tisserant E."/>
            <person name="Splivallo R."/>
            <person name="Hainaut M."/>
            <person name="Henrissat B."/>
            <person name="Ohm R."/>
            <person name="Kuo A."/>
            <person name="Yan J."/>
            <person name="Lipzen A."/>
            <person name="Nolan M."/>
            <person name="Labutti K."/>
            <person name="Barry K."/>
            <person name="Goldstein A."/>
            <person name="Labbe J."/>
            <person name="Schadt C."/>
            <person name="Tuskan G."/>
            <person name="Grigoriev I."/>
            <person name="Martin F."/>
            <person name="Vilgalys R."/>
            <person name="Bonito G."/>
        </authorList>
    </citation>
    <scope>NUCLEOTIDE SEQUENCE [LARGE SCALE GENOMIC DNA]</scope>
    <source>
        <strain evidence="2 3">AG-77</strain>
    </source>
</reference>
<organism evidence="2 3">
    <name type="scientific">Linnemannia elongata AG-77</name>
    <dbReference type="NCBI Taxonomy" id="1314771"/>
    <lineage>
        <taxon>Eukaryota</taxon>
        <taxon>Fungi</taxon>
        <taxon>Fungi incertae sedis</taxon>
        <taxon>Mucoromycota</taxon>
        <taxon>Mortierellomycotina</taxon>
        <taxon>Mortierellomycetes</taxon>
        <taxon>Mortierellales</taxon>
        <taxon>Mortierellaceae</taxon>
        <taxon>Linnemannia</taxon>
    </lineage>
</organism>
<feature type="region of interest" description="Disordered" evidence="1">
    <location>
        <begin position="1"/>
        <end position="26"/>
    </location>
</feature>
<proteinExistence type="predicted"/>
<feature type="compositionally biased region" description="Polar residues" evidence="1">
    <location>
        <begin position="90"/>
        <end position="100"/>
    </location>
</feature>
<feature type="compositionally biased region" description="Acidic residues" evidence="1">
    <location>
        <begin position="68"/>
        <end position="84"/>
    </location>
</feature>
<keyword evidence="3" id="KW-1185">Reference proteome</keyword>
<feature type="compositionally biased region" description="Basic and acidic residues" evidence="1">
    <location>
        <begin position="137"/>
        <end position="147"/>
    </location>
</feature>
<evidence type="ECO:0000256" key="1">
    <source>
        <dbReference type="SAM" id="MobiDB-lite"/>
    </source>
</evidence>
<dbReference type="Proteomes" id="UP000078512">
    <property type="component" value="Unassembled WGS sequence"/>
</dbReference>
<evidence type="ECO:0000313" key="2">
    <source>
        <dbReference type="EMBL" id="OAQ23666.1"/>
    </source>
</evidence>
<evidence type="ECO:0000313" key="3">
    <source>
        <dbReference type="Proteomes" id="UP000078512"/>
    </source>
</evidence>
<feature type="compositionally biased region" description="Basic and acidic residues" evidence="1">
    <location>
        <begin position="42"/>
        <end position="51"/>
    </location>
</feature>
<feature type="region of interest" description="Disordered" evidence="1">
    <location>
        <begin position="42"/>
        <end position="173"/>
    </location>
</feature>
<dbReference type="EMBL" id="KV442112">
    <property type="protein sequence ID" value="OAQ23666.1"/>
    <property type="molecule type" value="Genomic_DNA"/>
</dbReference>
<dbReference type="AlphaFoldDB" id="A0A197JGN8"/>
<gene>
    <name evidence="2" type="ORF">K457DRAFT_24850</name>
</gene>
<dbReference type="OrthoDB" id="2444848at2759"/>
<accession>A0A197JGN8</accession>